<sequence length="274" mass="32540">MAIENLHEFMTNYFVANDCKIVENKNGKLKVQLTDVMDELLMNRPFYWQYVKKLGYPGQPMQVSFITNPERREEEGEWIHFGSPRVHQIFRTLKTQGRMTKLYEQVQAGQRTPLTPWLVINLKISYEGKQKKDELLSFGLNLINGAMLKGMMESMEDLSFHSNISDFTYTMTPIIRVKSGYQRIIQYIEKSLQQETHDWAAESWQHLQEELKLLEHFYTEGESEDAEEEAEYERLMEQERKDIENRYQPRIRLEVVNGGLFYLSQQTSNQFLQK</sequence>
<dbReference type="RefSeq" id="WP_143894302.1">
    <property type="nucleotide sequence ID" value="NZ_CP041666.1"/>
</dbReference>
<dbReference type="InterPro" id="IPR024562">
    <property type="entry name" value="YqhG"/>
</dbReference>
<organism evidence="1 2">
    <name type="scientific">Radiobacillus deserti</name>
    <dbReference type="NCBI Taxonomy" id="2594883"/>
    <lineage>
        <taxon>Bacteria</taxon>
        <taxon>Bacillati</taxon>
        <taxon>Bacillota</taxon>
        <taxon>Bacilli</taxon>
        <taxon>Bacillales</taxon>
        <taxon>Bacillaceae</taxon>
        <taxon>Radiobacillus</taxon>
    </lineage>
</organism>
<dbReference type="AlphaFoldDB" id="A0A516KGU7"/>
<reference evidence="1 2" key="1">
    <citation type="submission" date="2019-07" db="EMBL/GenBank/DDBJ databases">
        <authorList>
            <person name="Li J."/>
        </authorList>
    </citation>
    <scope>NUCLEOTIDE SEQUENCE [LARGE SCALE GENOMIC DNA]</scope>
    <source>
        <strain evidence="1 2">TKL69</strain>
    </source>
</reference>
<evidence type="ECO:0000313" key="1">
    <source>
        <dbReference type="EMBL" id="QDP40586.1"/>
    </source>
</evidence>
<dbReference type="OrthoDB" id="2433584at2"/>
<name>A0A516KGU7_9BACI</name>
<gene>
    <name evidence="1" type="ORF">FN924_10530</name>
</gene>
<dbReference type="Pfam" id="PF11079">
    <property type="entry name" value="YqhG"/>
    <property type="match status" value="1"/>
</dbReference>
<dbReference type="Proteomes" id="UP000315215">
    <property type="component" value="Chromosome"/>
</dbReference>
<accession>A0A516KGU7</accession>
<dbReference type="EMBL" id="CP041666">
    <property type="protein sequence ID" value="QDP40586.1"/>
    <property type="molecule type" value="Genomic_DNA"/>
</dbReference>
<proteinExistence type="predicted"/>
<evidence type="ECO:0008006" key="3">
    <source>
        <dbReference type="Google" id="ProtNLM"/>
    </source>
</evidence>
<protein>
    <recommendedName>
        <fullName evidence="3">YqhG family protein</fullName>
    </recommendedName>
</protein>
<dbReference type="KEGG" id="aqt:FN924_10530"/>
<evidence type="ECO:0000313" key="2">
    <source>
        <dbReference type="Proteomes" id="UP000315215"/>
    </source>
</evidence>
<keyword evidence="2" id="KW-1185">Reference proteome</keyword>